<evidence type="ECO:0000256" key="1">
    <source>
        <dbReference type="SAM" id="MobiDB-lite"/>
    </source>
</evidence>
<evidence type="ECO:0000313" key="2">
    <source>
        <dbReference type="EMBL" id="CAE0531801.1"/>
    </source>
</evidence>
<proteinExistence type="predicted"/>
<dbReference type="Pfam" id="PF07004">
    <property type="entry name" value="SHIPPO-rpt"/>
    <property type="match status" value="3"/>
</dbReference>
<feature type="region of interest" description="Disordered" evidence="1">
    <location>
        <begin position="1"/>
        <end position="36"/>
    </location>
</feature>
<sequence>MRPDRPSFRQVGREKRGKLRSGPLTGQRTGAPTAAASIPSKFETTLCPNTGARKGFGSCAHRFTEVENDLPGPGSYESARAAVRDDRVYSKKGLGVGFVSKTQRKSLVPRNYTPAPGAYEDPRSFSRELRSRYAAGGGTSSFRPPSQRPVEVVDEPEPGPGAYSAPDALEARQSAIRMHERLKAEARVAAVAKAEARQQMGFAQRRAAPPKPTSRQSTPAPGQYEPRRLPEGGHLASVSFRSRVPLSTEAPSSRATREQQLGILPRPQSGLPGPGQYQTDPPALQRALPAVHIRPSMIDRFGVPLPGATRVPRVAEPSPGPGQYHREERRDTALISSPAFMSNSARIGGQAPAPGAGPSEAATGAAPAAVVRTYLVSNGTEWLMEWGR</sequence>
<feature type="region of interest" description="Disordered" evidence="1">
    <location>
        <begin position="107"/>
        <end position="176"/>
    </location>
</feature>
<name>A0A7S3RQK3_EMIHU</name>
<dbReference type="InterPro" id="IPR051291">
    <property type="entry name" value="CIMAP"/>
</dbReference>
<dbReference type="EMBL" id="HBIR01008956">
    <property type="protein sequence ID" value="CAE0531801.1"/>
    <property type="molecule type" value="Transcribed_RNA"/>
</dbReference>
<organism evidence="2">
    <name type="scientific">Emiliania huxleyi</name>
    <name type="common">Coccolithophore</name>
    <name type="synonym">Pontosphaera huxleyi</name>
    <dbReference type="NCBI Taxonomy" id="2903"/>
    <lineage>
        <taxon>Eukaryota</taxon>
        <taxon>Haptista</taxon>
        <taxon>Haptophyta</taxon>
        <taxon>Prymnesiophyceae</taxon>
        <taxon>Isochrysidales</taxon>
        <taxon>Noelaerhabdaceae</taxon>
        <taxon>Emiliania</taxon>
    </lineage>
</organism>
<accession>A0A7S3RQK3</accession>
<dbReference type="InterPro" id="IPR010736">
    <property type="entry name" value="SHIPPO-rpt"/>
</dbReference>
<dbReference type="PANTHER" id="PTHR21580:SF28">
    <property type="entry name" value="BOREALIN N-TERMINAL DOMAIN-CONTAINING PROTEIN-RELATED"/>
    <property type="match status" value="1"/>
</dbReference>
<dbReference type="AlphaFoldDB" id="A0A7S3RQK3"/>
<protein>
    <submittedName>
        <fullName evidence="2">Uncharacterized protein</fullName>
    </submittedName>
</protein>
<feature type="compositionally biased region" description="Basic and acidic residues" evidence="1">
    <location>
        <begin position="120"/>
        <end position="131"/>
    </location>
</feature>
<feature type="region of interest" description="Disordered" evidence="1">
    <location>
        <begin position="197"/>
        <end position="282"/>
    </location>
</feature>
<feature type="compositionally biased region" description="Basic and acidic residues" evidence="1">
    <location>
        <begin position="1"/>
        <end position="14"/>
    </location>
</feature>
<dbReference type="PANTHER" id="PTHR21580">
    <property type="entry name" value="SHIPPO-1-RELATED"/>
    <property type="match status" value="1"/>
</dbReference>
<reference evidence="2" key="1">
    <citation type="submission" date="2021-01" db="EMBL/GenBank/DDBJ databases">
        <authorList>
            <person name="Corre E."/>
            <person name="Pelletier E."/>
            <person name="Niang G."/>
            <person name="Scheremetjew M."/>
            <person name="Finn R."/>
            <person name="Kale V."/>
            <person name="Holt S."/>
            <person name="Cochrane G."/>
            <person name="Meng A."/>
            <person name="Brown T."/>
            <person name="Cohen L."/>
        </authorList>
    </citation>
    <scope>NUCLEOTIDE SEQUENCE</scope>
    <source>
        <strain evidence="2">379</strain>
    </source>
</reference>
<gene>
    <name evidence="2" type="ORF">EHUX00137_LOCUS6173</name>
</gene>